<evidence type="ECO:0000313" key="2">
    <source>
        <dbReference type="Proteomes" id="UP000266669"/>
    </source>
</evidence>
<dbReference type="AlphaFoldDB" id="A0A8B3CQL4"/>
<dbReference type="EMBL" id="QHCS01000004">
    <property type="protein sequence ID" value="RHX84777.1"/>
    <property type="molecule type" value="Genomic_DNA"/>
</dbReference>
<proteinExistence type="predicted"/>
<dbReference type="Proteomes" id="UP000266669">
    <property type="component" value="Unassembled WGS sequence"/>
</dbReference>
<accession>A0A8B3CQL4</accession>
<evidence type="ECO:0000313" key="1">
    <source>
        <dbReference type="EMBL" id="RHX84777.1"/>
    </source>
</evidence>
<gene>
    <name evidence="1" type="ORF">DLM78_15155</name>
</gene>
<sequence length="132" mass="15066">MRKLLLQIRRSSDFFRETFAPHPDLGWWGEGVGRIGRFFSTTENPVFQEEISLRGVVGIPTVTFHFKQDSSRKGGEISRSSDFFRETFAPHPDLGWRGEGVGKFGRFFSTTENPVFQEEFFLPDLVGVPTCS</sequence>
<organism evidence="1 2">
    <name type="scientific">Leptospira stimsonii</name>
    <dbReference type="NCBI Taxonomy" id="2202203"/>
    <lineage>
        <taxon>Bacteria</taxon>
        <taxon>Pseudomonadati</taxon>
        <taxon>Spirochaetota</taxon>
        <taxon>Spirochaetia</taxon>
        <taxon>Leptospirales</taxon>
        <taxon>Leptospiraceae</taxon>
        <taxon>Leptospira</taxon>
    </lineage>
</organism>
<protein>
    <submittedName>
        <fullName evidence="1">Uncharacterized protein</fullName>
    </submittedName>
</protein>
<comment type="caution">
    <text evidence="1">The sequence shown here is derived from an EMBL/GenBank/DDBJ whole genome shotgun (WGS) entry which is preliminary data.</text>
</comment>
<name>A0A8B3CQL4_9LEPT</name>
<reference evidence="2" key="1">
    <citation type="submission" date="2018-05" db="EMBL/GenBank/DDBJ databases">
        <title>Leptospira yasudae sp. nov. and Leptospira stimsonii sp. nov., two pathogenic species of the genus Leptospira isolated from environmental sources.</title>
        <authorList>
            <person name="Casanovas-Massana A."/>
            <person name="Hamond C."/>
            <person name="Santos L.A."/>
            <person name="Hacker K.P."/>
            <person name="Balassiano I."/>
            <person name="Medeiros M.A."/>
            <person name="Reis M.G."/>
            <person name="Ko A.I."/>
            <person name="Wunder E.A."/>
        </authorList>
    </citation>
    <scope>NUCLEOTIDE SEQUENCE [LARGE SCALE GENOMIC DNA]</scope>
    <source>
        <strain evidence="2">AMB6-RJ</strain>
    </source>
</reference>